<evidence type="ECO:0008006" key="5">
    <source>
        <dbReference type="Google" id="ProtNLM"/>
    </source>
</evidence>
<evidence type="ECO:0000313" key="1">
    <source>
        <dbReference type="EMBL" id="MCA6074817.1"/>
    </source>
</evidence>
<organism evidence="3 4">
    <name type="scientific">Fulvivirga sedimenti</name>
    <dbReference type="NCBI Taxonomy" id="2879465"/>
    <lineage>
        <taxon>Bacteria</taxon>
        <taxon>Pseudomonadati</taxon>
        <taxon>Bacteroidota</taxon>
        <taxon>Cytophagia</taxon>
        <taxon>Cytophagales</taxon>
        <taxon>Fulvivirgaceae</taxon>
        <taxon>Fulvivirga</taxon>
    </lineage>
</organism>
<dbReference type="RefSeq" id="WP_225697928.1">
    <property type="nucleotide sequence ID" value="NZ_JAIXNE010000002.1"/>
</dbReference>
<protein>
    <recommendedName>
        <fullName evidence="5">Bacterial surface antigen (D15) domain-containing protein</fullName>
    </recommendedName>
</protein>
<accession>A0A9X1HVQ0</accession>
<dbReference type="Proteomes" id="UP001139409">
    <property type="component" value="Unassembled WGS sequence"/>
</dbReference>
<evidence type="ECO:0000313" key="4">
    <source>
        <dbReference type="Proteomes" id="UP001139409"/>
    </source>
</evidence>
<comment type="caution">
    <text evidence="3">The sequence shown here is derived from an EMBL/GenBank/DDBJ whole genome shotgun (WGS) entry which is preliminary data.</text>
</comment>
<proteinExistence type="predicted"/>
<dbReference type="AlphaFoldDB" id="A0A9X1HVQ0"/>
<sequence>MKCRLILFLLMWALALIPVFSYGQADTIRLPMNKILVLPDSVYIPDRDTVFIVPEGFKYRIKPNPYFKSQNFYEKLRNNKEKSALSRELYDLVIRDTTYNVLDKTKPVRAEAYFRDFRGMRINSIRHYPVQLITGSVTDTLRESSNSFIDKLDESHIDTRTRLVRNNVLFTEGDLLDPFRMADSERILRLFEYINDARIYVLPSIDNEGSVDVIIVTQDRFPWGLDLDISSLSKFEIGLSQRNILGTGNELSAGFIRNKNDEPQNGYVVQYVSAPYKNTFTNLTLTAENSYIREYYSVKAEKNNISPVIKYAGSLELATLSRDFNFAIEDSTYENYLSLNYADIFLGRAFQTFSDDRKTVNIALRNVYVDFSDRPTVESDSNTIFYNRNTLIGTFDIRKTNFIKTTNVVSIGITEDLPVGYYIGASLGGNFDEFKNQVYTGMRWQWSNYLKFGYIYLRSELGTFFNSKEFSDGMWVNEFAYMTQLFKLRRSTFRSFARFNYIRGINLSLPVSARLRDYIRGLKGYYTQGNEAIALNFESVWFTPWYWYGFRFAPFFTLDIGYVSEDRVSTSYKELYPALGTGFRITNPGLFLSSFEIGVKYFTNTPPDGNTIYFNLSVSQRLRFNYNTTVKPDVLPYRAYKFL</sequence>
<gene>
    <name evidence="1" type="ORF">LDX50_08040</name>
    <name evidence="2" type="ORF">LDX50_14010</name>
    <name evidence="3" type="ORF">LDX50_19730</name>
</gene>
<evidence type="ECO:0000313" key="2">
    <source>
        <dbReference type="EMBL" id="MCA6075994.1"/>
    </source>
</evidence>
<keyword evidence="4" id="KW-1185">Reference proteome</keyword>
<dbReference type="EMBL" id="JAIXNE010000004">
    <property type="protein sequence ID" value="MCA6077122.1"/>
    <property type="molecule type" value="Genomic_DNA"/>
</dbReference>
<dbReference type="EMBL" id="JAIXNE010000003">
    <property type="protein sequence ID" value="MCA6075994.1"/>
    <property type="molecule type" value="Genomic_DNA"/>
</dbReference>
<dbReference type="EMBL" id="JAIXNE010000002">
    <property type="protein sequence ID" value="MCA6074817.1"/>
    <property type="molecule type" value="Genomic_DNA"/>
</dbReference>
<reference evidence="3" key="1">
    <citation type="submission" date="2021-09" db="EMBL/GenBank/DDBJ databases">
        <title>Fulvivirga sp. isolated from coastal sediment.</title>
        <authorList>
            <person name="Yu H."/>
        </authorList>
    </citation>
    <scope>NUCLEOTIDE SEQUENCE</scope>
    <source>
        <strain evidence="3">1062</strain>
    </source>
</reference>
<name>A0A9X1HVQ0_9BACT</name>
<evidence type="ECO:0000313" key="3">
    <source>
        <dbReference type="EMBL" id="MCA6077122.1"/>
    </source>
</evidence>